<dbReference type="InterPro" id="IPR016039">
    <property type="entry name" value="Thiolase-like"/>
</dbReference>
<evidence type="ECO:0000256" key="2">
    <source>
        <dbReference type="ARBA" id="ARBA00023315"/>
    </source>
</evidence>
<evidence type="ECO:0000313" key="5">
    <source>
        <dbReference type="EMBL" id="AJQ97693.1"/>
    </source>
</evidence>
<keyword evidence="2 5" id="KW-0012">Acyltransferase</keyword>
<keyword evidence="1 5" id="KW-0808">Transferase</keyword>
<evidence type="ECO:0000259" key="3">
    <source>
        <dbReference type="Pfam" id="PF08541"/>
    </source>
</evidence>
<dbReference type="InterPro" id="IPR013747">
    <property type="entry name" value="ACP_syn_III_C"/>
</dbReference>
<evidence type="ECO:0000256" key="1">
    <source>
        <dbReference type="ARBA" id="ARBA00022679"/>
    </source>
</evidence>
<dbReference type="PANTHER" id="PTHR34069:SF2">
    <property type="entry name" value="BETA-KETOACYL-[ACYL-CARRIER-PROTEIN] SYNTHASE III"/>
    <property type="match status" value="1"/>
</dbReference>
<dbReference type="GO" id="GO:0044550">
    <property type="term" value="P:secondary metabolite biosynthetic process"/>
    <property type="evidence" value="ECO:0007669"/>
    <property type="project" value="TreeGrafter"/>
</dbReference>
<gene>
    <name evidence="5" type="ORF">YC6258_05665</name>
</gene>
<dbReference type="GO" id="GO:0004315">
    <property type="term" value="F:3-oxoacyl-[acyl-carrier-protein] synthase activity"/>
    <property type="evidence" value="ECO:0007669"/>
    <property type="project" value="UniProtKB-EC"/>
</dbReference>
<dbReference type="CDD" id="cd00830">
    <property type="entry name" value="KAS_III"/>
    <property type="match status" value="1"/>
</dbReference>
<evidence type="ECO:0000313" key="6">
    <source>
        <dbReference type="Proteomes" id="UP000032266"/>
    </source>
</evidence>
<dbReference type="KEGG" id="gsn:YC6258_05665"/>
<dbReference type="PROSITE" id="PS00098">
    <property type="entry name" value="THIOLASE_1"/>
    <property type="match status" value="1"/>
</dbReference>
<dbReference type="STRING" id="1445510.YC6258_05665"/>
<reference evidence="5 6" key="1">
    <citation type="submission" date="2014-01" db="EMBL/GenBank/DDBJ databases">
        <title>Full genme sequencing of cellulolytic bacterium Gynuella sunshinyii YC6258T gen. nov., sp. nov.</title>
        <authorList>
            <person name="Khan H."/>
            <person name="Chung E.J."/>
            <person name="Chung Y.R."/>
        </authorList>
    </citation>
    <scope>NUCLEOTIDE SEQUENCE [LARGE SCALE GENOMIC DNA]</scope>
    <source>
        <strain evidence="5 6">YC6258</strain>
    </source>
</reference>
<name>A0A0C5VWL6_9GAMM</name>
<dbReference type="RefSeq" id="WP_044620424.1">
    <property type="nucleotide sequence ID" value="NZ_CP007142.1"/>
</dbReference>
<proteinExistence type="predicted"/>
<dbReference type="Proteomes" id="UP000032266">
    <property type="component" value="Chromosome"/>
</dbReference>
<dbReference type="HOGENOM" id="CLU_039592_4_2_6"/>
<keyword evidence="6" id="KW-1185">Reference proteome</keyword>
<dbReference type="AlphaFoldDB" id="A0A0C5VWL6"/>
<dbReference type="Pfam" id="PF08541">
    <property type="entry name" value="ACP_syn_III_C"/>
    <property type="match status" value="1"/>
</dbReference>
<dbReference type="EC" id="2.3.1.41" evidence="5"/>
<dbReference type="EMBL" id="CP007142">
    <property type="protein sequence ID" value="AJQ97693.1"/>
    <property type="molecule type" value="Genomic_DNA"/>
</dbReference>
<dbReference type="GO" id="GO:0006633">
    <property type="term" value="P:fatty acid biosynthetic process"/>
    <property type="evidence" value="ECO:0007669"/>
    <property type="project" value="InterPro"/>
</dbReference>
<sequence>MKRSFKVVGSGIYLPGAPVLSTVLDERHHLARGTIEARCGVSARHYAEHQSASEMAQTALDAALRQAGLTFADVDTLIAASGTMEQAIPCNAAKILARYPHNHGTTAFDINMTCLSALMAMETAASMLLSGNNRVIAIVSSDIASVGLNWQHIETAGLFGDGAAALIVRAAPQTSSTLDGSLFRTYPQGVDYCQIAGGGSLFHPSKVSDDYHPYGMFQMQGRDLYRLTAKVIGSFIDELLNNHNTTLDQIDWVVPHQASGAALEHLIKRLSVDPDKVVQLLASRGNQIAVSLPAALHELLTTRSVKTGDRIMMIGTSAGLSLGGVLLTL</sequence>
<dbReference type="SUPFAM" id="SSF53901">
    <property type="entry name" value="Thiolase-like"/>
    <property type="match status" value="1"/>
</dbReference>
<dbReference type="PANTHER" id="PTHR34069">
    <property type="entry name" value="3-OXOACYL-[ACYL-CARRIER-PROTEIN] SYNTHASE 3"/>
    <property type="match status" value="1"/>
</dbReference>
<organism evidence="5 6">
    <name type="scientific">Gynuella sunshinyii YC6258</name>
    <dbReference type="NCBI Taxonomy" id="1445510"/>
    <lineage>
        <taxon>Bacteria</taxon>
        <taxon>Pseudomonadati</taxon>
        <taxon>Pseudomonadota</taxon>
        <taxon>Gammaproteobacteria</taxon>
        <taxon>Oceanospirillales</taxon>
        <taxon>Saccharospirillaceae</taxon>
        <taxon>Gynuella</taxon>
    </lineage>
</organism>
<dbReference type="Pfam" id="PF08545">
    <property type="entry name" value="ACP_syn_III"/>
    <property type="match status" value="1"/>
</dbReference>
<feature type="domain" description="Beta-ketoacyl-[acyl-carrier-protein] synthase III C-terminal" evidence="3">
    <location>
        <begin position="240"/>
        <end position="328"/>
    </location>
</feature>
<feature type="domain" description="Beta-ketoacyl-[acyl-carrier-protein] synthase III N-terminal" evidence="4">
    <location>
        <begin position="108"/>
        <end position="178"/>
    </location>
</feature>
<dbReference type="InterPro" id="IPR013751">
    <property type="entry name" value="ACP_syn_III_N"/>
</dbReference>
<accession>A0A0C5VWL6</accession>
<dbReference type="Gene3D" id="3.40.47.10">
    <property type="match status" value="1"/>
</dbReference>
<protein>
    <submittedName>
        <fullName evidence="5">3-oxoacyl-[acyl-carrier-protein] synthase III</fullName>
        <ecNumber evidence="5">2.3.1.41</ecNumber>
    </submittedName>
</protein>
<dbReference type="InterPro" id="IPR020615">
    <property type="entry name" value="Thiolase_acyl_enz_int_AS"/>
</dbReference>
<evidence type="ECO:0000259" key="4">
    <source>
        <dbReference type="Pfam" id="PF08545"/>
    </source>
</evidence>